<proteinExistence type="predicted"/>
<reference evidence="3 4" key="1">
    <citation type="submission" date="2019-03" db="EMBL/GenBank/DDBJ databases">
        <title>Genomic Encyclopedia of Type Strains, Phase IV (KMG-IV): sequencing the most valuable type-strain genomes for metagenomic binning, comparative biology and taxonomic classification.</title>
        <authorList>
            <person name="Goeker M."/>
        </authorList>
    </citation>
    <scope>NUCLEOTIDE SEQUENCE [LARGE SCALE GENOMIC DNA]</scope>
    <source>
        <strain evidence="3 4">DSM 100059</strain>
    </source>
</reference>
<comment type="caution">
    <text evidence="3">The sequence shown here is derived from an EMBL/GenBank/DDBJ whole genome shotgun (WGS) entry which is preliminary data.</text>
</comment>
<dbReference type="InterPro" id="IPR000192">
    <property type="entry name" value="Aminotrans_V_dom"/>
</dbReference>
<dbReference type="PANTHER" id="PTHR43586:SF8">
    <property type="entry name" value="CYSTEINE DESULFURASE 1, CHLOROPLASTIC"/>
    <property type="match status" value="1"/>
</dbReference>
<dbReference type="InterPro" id="IPR015421">
    <property type="entry name" value="PyrdxlP-dep_Trfase_major"/>
</dbReference>
<dbReference type="Pfam" id="PF00266">
    <property type="entry name" value="Aminotran_5"/>
    <property type="match status" value="1"/>
</dbReference>
<dbReference type="InterPro" id="IPR015422">
    <property type="entry name" value="PyrdxlP-dep_Trfase_small"/>
</dbReference>
<organism evidence="3 4">
    <name type="scientific">Dinghuibacter silviterrae</name>
    <dbReference type="NCBI Taxonomy" id="1539049"/>
    <lineage>
        <taxon>Bacteria</taxon>
        <taxon>Pseudomonadati</taxon>
        <taxon>Bacteroidota</taxon>
        <taxon>Chitinophagia</taxon>
        <taxon>Chitinophagales</taxon>
        <taxon>Chitinophagaceae</taxon>
        <taxon>Dinghuibacter</taxon>
    </lineage>
</organism>
<dbReference type="RefSeq" id="WP_133996342.1">
    <property type="nucleotide sequence ID" value="NZ_SODV01000002.1"/>
</dbReference>
<dbReference type="SUPFAM" id="SSF53383">
    <property type="entry name" value="PLP-dependent transferases"/>
    <property type="match status" value="1"/>
</dbReference>
<keyword evidence="4" id="KW-1185">Reference proteome</keyword>
<gene>
    <name evidence="3" type="ORF">EDB95_4068</name>
</gene>
<dbReference type="Gene3D" id="3.40.640.10">
    <property type="entry name" value="Type I PLP-dependent aspartate aminotransferase-like (Major domain)"/>
    <property type="match status" value="1"/>
</dbReference>
<keyword evidence="1" id="KW-0663">Pyridoxal phosphate</keyword>
<feature type="domain" description="Aminotransferase class V" evidence="2">
    <location>
        <begin position="49"/>
        <end position="446"/>
    </location>
</feature>
<evidence type="ECO:0000313" key="3">
    <source>
        <dbReference type="EMBL" id="TDW96243.1"/>
    </source>
</evidence>
<protein>
    <submittedName>
        <fullName evidence="3">Selenocysteine lyase/cysteine desulfurase</fullName>
    </submittedName>
</protein>
<dbReference type="InterPro" id="IPR015424">
    <property type="entry name" value="PyrdxlP-dep_Trfase"/>
</dbReference>
<dbReference type="Gene3D" id="3.90.1150.10">
    <property type="entry name" value="Aspartate Aminotransferase, domain 1"/>
    <property type="match status" value="1"/>
</dbReference>
<dbReference type="OrthoDB" id="9804366at2"/>
<evidence type="ECO:0000256" key="1">
    <source>
        <dbReference type="ARBA" id="ARBA00022898"/>
    </source>
</evidence>
<name>A0A4R8DF77_9BACT</name>
<dbReference type="Proteomes" id="UP000294498">
    <property type="component" value="Unassembled WGS sequence"/>
</dbReference>
<dbReference type="AlphaFoldDB" id="A0A4R8DF77"/>
<keyword evidence="3" id="KW-0456">Lyase</keyword>
<sequence>MTSLASTLRPNSALPQGGDALERWFSPYGDQVIGHLQTFESPFGPQRIVYADWTASGRAYRPIEYRLQEEVLPFFGNTHTGSTVTGGRMTGAYEQSRHRIKAHVHAGEEDALLFCGSGTTSAVNKLQRMIGLKTAAITPLVLVTHMEHHSNHLSWLETGATVEVIRPDEDGNVDLGHVRELLHRYRGRPLKIAAITACSNVTGIRTPIHEIAALMHAHGGICVVDFAAAAPYVPIDMHPGSGDLDAIYFSVHKFLGGPGTPGVLVFNKRLCVNPVPDQPGGGTVFYTNPWGGRLYVNDIEQREDGGTPPILQAIKAGFCVQLKEEMGMTRMLAREKEILQTVFDRLSGVPGVTLLAGGQRNRLGIVSFLTPYVHYNLFVKLLNDRFGVQARGGCSCAGTYGHVLLGIDKTRSYQIRTALEKGDLSAKPGWVRLSFHPIMSDAEVDYILDAVEMTATYHAQWGSDYRYDATLNEFVFSV</sequence>
<dbReference type="PANTHER" id="PTHR43586">
    <property type="entry name" value="CYSTEINE DESULFURASE"/>
    <property type="match status" value="1"/>
</dbReference>
<evidence type="ECO:0000259" key="2">
    <source>
        <dbReference type="Pfam" id="PF00266"/>
    </source>
</evidence>
<dbReference type="GO" id="GO:0016829">
    <property type="term" value="F:lyase activity"/>
    <property type="evidence" value="ECO:0007669"/>
    <property type="project" value="UniProtKB-KW"/>
</dbReference>
<accession>A0A4R8DF77</accession>
<evidence type="ECO:0000313" key="4">
    <source>
        <dbReference type="Proteomes" id="UP000294498"/>
    </source>
</evidence>
<dbReference type="EMBL" id="SODV01000002">
    <property type="protein sequence ID" value="TDW96243.1"/>
    <property type="molecule type" value="Genomic_DNA"/>
</dbReference>